<dbReference type="RefSeq" id="WP_242857610.1">
    <property type="nucleotide sequence ID" value="NZ_CYZU01000030.1"/>
</dbReference>
<organism evidence="2 3">
    <name type="scientific">Faecalicatena contorta</name>
    <dbReference type="NCBI Taxonomy" id="39482"/>
    <lineage>
        <taxon>Bacteria</taxon>
        <taxon>Bacillati</taxon>
        <taxon>Bacillota</taxon>
        <taxon>Clostridia</taxon>
        <taxon>Lachnospirales</taxon>
        <taxon>Lachnospiraceae</taxon>
        <taxon>Faecalicatena</taxon>
    </lineage>
</organism>
<evidence type="ECO:0008006" key="4">
    <source>
        <dbReference type="Google" id="ProtNLM"/>
    </source>
</evidence>
<evidence type="ECO:0000313" key="3">
    <source>
        <dbReference type="Proteomes" id="UP000095544"/>
    </source>
</evidence>
<gene>
    <name evidence="2" type="ORF">ERS852491_03098</name>
</gene>
<accession>A0A174HHS9</accession>
<name>A0A174HHS9_9FIRM</name>
<feature type="coiled-coil region" evidence="1">
    <location>
        <begin position="147"/>
        <end position="216"/>
    </location>
</feature>
<evidence type="ECO:0000256" key="1">
    <source>
        <dbReference type="SAM" id="Coils"/>
    </source>
</evidence>
<sequence>MLRQYKRVRSERKKKFTYHDIKTVYTIVFFENSTREFQKIKDSYIHRSRQIFDTGLELETLQEYVLIPLDIFRETLHNKIVENELEAWLSFLTFDEPERIMQLIERFPQFRVLYEDVYEMCRNIEGVMNMYSKELAELDRNTVKYMIEEQEKVIKVQTEVIQKKEEQLDMTKEQLEAAKISLKEKDDQLSNNEERLNMQAREIAELRKRLEELIKKS</sequence>
<dbReference type="EMBL" id="CYZU01000030">
    <property type="protein sequence ID" value="CUO72465.1"/>
    <property type="molecule type" value="Genomic_DNA"/>
</dbReference>
<keyword evidence="1" id="KW-0175">Coiled coil</keyword>
<proteinExistence type="predicted"/>
<dbReference type="AlphaFoldDB" id="A0A174HHS9"/>
<protein>
    <recommendedName>
        <fullName evidence="4">PD-(D/E)XK nuclease family transposase</fullName>
    </recommendedName>
</protein>
<reference evidence="2 3" key="1">
    <citation type="submission" date="2015-09" db="EMBL/GenBank/DDBJ databases">
        <authorList>
            <consortium name="Pathogen Informatics"/>
        </authorList>
    </citation>
    <scope>NUCLEOTIDE SEQUENCE [LARGE SCALE GENOMIC DNA]</scope>
    <source>
        <strain evidence="2 3">2789STDY5834876</strain>
    </source>
</reference>
<evidence type="ECO:0000313" key="2">
    <source>
        <dbReference type="EMBL" id="CUO72465.1"/>
    </source>
</evidence>
<dbReference type="Proteomes" id="UP000095544">
    <property type="component" value="Unassembled WGS sequence"/>
</dbReference>